<accession>A0ABY7CYZ1</accession>
<proteinExistence type="predicted"/>
<reference evidence="1" key="1">
    <citation type="submission" date="2022-10" db="EMBL/GenBank/DDBJ databases">
        <title>Puccinia triticina Genome sequencing and assembly.</title>
        <authorList>
            <person name="Li C."/>
        </authorList>
    </citation>
    <scope>NUCLEOTIDE SEQUENCE</scope>
    <source>
        <strain evidence="1">Pt15</strain>
    </source>
</reference>
<organism evidence="1 2">
    <name type="scientific">Puccinia triticina</name>
    <dbReference type="NCBI Taxonomy" id="208348"/>
    <lineage>
        <taxon>Eukaryota</taxon>
        <taxon>Fungi</taxon>
        <taxon>Dikarya</taxon>
        <taxon>Basidiomycota</taxon>
        <taxon>Pucciniomycotina</taxon>
        <taxon>Pucciniomycetes</taxon>
        <taxon>Pucciniales</taxon>
        <taxon>Pucciniaceae</taxon>
        <taxon>Puccinia</taxon>
    </lineage>
</organism>
<evidence type="ECO:0000313" key="2">
    <source>
        <dbReference type="Proteomes" id="UP001164743"/>
    </source>
</evidence>
<dbReference type="GeneID" id="77802580"/>
<protein>
    <submittedName>
        <fullName evidence="1">Uncharacterized protein</fullName>
    </submittedName>
</protein>
<sequence length="63" mass="7082">MAAKPNRDTEVDQDLLDLFMSSYKKGVLMSRSVTDQIHKETDLICKARNAKRMAELVASNPSL</sequence>
<dbReference type="RefSeq" id="XP_053025678.1">
    <property type="nucleotide sequence ID" value="XM_053161685.1"/>
</dbReference>
<dbReference type="Proteomes" id="UP001164743">
    <property type="component" value="Chromosome 12A"/>
</dbReference>
<name>A0ABY7CYZ1_9BASI</name>
<keyword evidence="2" id="KW-1185">Reference proteome</keyword>
<dbReference type="EMBL" id="CP110432">
    <property type="protein sequence ID" value="WAQ90123.1"/>
    <property type="molecule type" value="Genomic_DNA"/>
</dbReference>
<evidence type="ECO:0000313" key="1">
    <source>
        <dbReference type="EMBL" id="WAQ90123.1"/>
    </source>
</evidence>
<gene>
    <name evidence="1" type="ORF">PtA15_12A108</name>
</gene>